<reference evidence="3" key="1">
    <citation type="submission" date="2014-03" db="EMBL/GenBank/DDBJ databases">
        <title>The Genome Sequence of Puccinia striiformis f. sp. tritici PST-78.</title>
        <authorList>
            <consortium name="The Broad Institute Genome Sequencing Platform"/>
            <person name="Cuomo C."/>
            <person name="Hulbert S."/>
            <person name="Chen X."/>
            <person name="Walker B."/>
            <person name="Young S.K."/>
            <person name="Zeng Q."/>
            <person name="Gargeya S."/>
            <person name="Fitzgerald M."/>
            <person name="Haas B."/>
            <person name="Abouelleil A."/>
            <person name="Alvarado L."/>
            <person name="Arachchi H.M."/>
            <person name="Berlin A.M."/>
            <person name="Chapman S.B."/>
            <person name="Goldberg J."/>
            <person name="Griggs A."/>
            <person name="Gujja S."/>
            <person name="Hansen M."/>
            <person name="Howarth C."/>
            <person name="Imamovic A."/>
            <person name="Larimer J."/>
            <person name="McCowan C."/>
            <person name="Montmayeur A."/>
            <person name="Murphy C."/>
            <person name="Neiman D."/>
            <person name="Pearson M."/>
            <person name="Priest M."/>
            <person name="Roberts A."/>
            <person name="Saif S."/>
            <person name="Shea T."/>
            <person name="Sisk P."/>
            <person name="Sykes S."/>
            <person name="Wortman J."/>
            <person name="Nusbaum C."/>
            <person name="Birren B."/>
        </authorList>
    </citation>
    <scope>NUCLEOTIDE SEQUENCE [LARGE SCALE GENOMIC DNA]</scope>
    <source>
        <strain evidence="3">race PST-78</strain>
    </source>
</reference>
<evidence type="ECO:0000256" key="1">
    <source>
        <dbReference type="SAM" id="MobiDB-lite"/>
    </source>
</evidence>
<comment type="caution">
    <text evidence="2">The sequence shown here is derived from an EMBL/GenBank/DDBJ whole genome shotgun (WGS) entry which is preliminary data.</text>
</comment>
<sequence>MRSGEATLDGKRYDPIKANNDKAVCCDAQDGRDNSAQGNEHFGSRSIRSPVADTEAGDMREIPGRAHRTSANDG</sequence>
<proteinExistence type="predicted"/>
<keyword evidence="3" id="KW-1185">Reference proteome</keyword>
<evidence type="ECO:0000313" key="2">
    <source>
        <dbReference type="EMBL" id="KNE98191.1"/>
    </source>
</evidence>
<dbReference type="Proteomes" id="UP000054564">
    <property type="component" value="Unassembled WGS sequence"/>
</dbReference>
<dbReference type="EMBL" id="AJIL01000059">
    <property type="protein sequence ID" value="KNE98191.1"/>
    <property type="molecule type" value="Genomic_DNA"/>
</dbReference>
<protein>
    <submittedName>
        <fullName evidence="2">Uncharacterized protein</fullName>
    </submittedName>
</protein>
<evidence type="ECO:0000313" key="3">
    <source>
        <dbReference type="Proteomes" id="UP000054564"/>
    </source>
</evidence>
<accession>A0A0L0VG62</accession>
<organism evidence="2 3">
    <name type="scientific">Puccinia striiformis f. sp. tritici PST-78</name>
    <dbReference type="NCBI Taxonomy" id="1165861"/>
    <lineage>
        <taxon>Eukaryota</taxon>
        <taxon>Fungi</taxon>
        <taxon>Dikarya</taxon>
        <taxon>Basidiomycota</taxon>
        <taxon>Pucciniomycotina</taxon>
        <taxon>Pucciniomycetes</taxon>
        <taxon>Pucciniales</taxon>
        <taxon>Pucciniaceae</taxon>
        <taxon>Puccinia</taxon>
    </lineage>
</organism>
<feature type="region of interest" description="Disordered" evidence="1">
    <location>
        <begin position="28"/>
        <end position="74"/>
    </location>
</feature>
<name>A0A0L0VG62_9BASI</name>
<gene>
    <name evidence="2" type="ORF">PSTG_08458</name>
</gene>
<dbReference type="AlphaFoldDB" id="A0A0L0VG62"/>